<evidence type="ECO:0000256" key="1">
    <source>
        <dbReference type="ARBA" id="ARBA00022614"/>
    </source>
</evidence>
<dbReference type="Ensembl" id="ENSLACT00000018346.1">
    <property type="protein sequence ID" value="ENSLACP00000018214.1"/>
    <property type="gene ID" value="ENSLACG00000016045.1"/>
</dbReference>
<protein>
    <recommendedName>
        <fullName evidence="6">LRRCT domain-containing protein</fullName>
    </recommendedName>
</protein>
<dbReference type="Gene3D" id="3.80.10.10">
    <property type="entry name" value="Ribonuclease Inhibitor"/>
    <property type="match status" value="2"/>
</dbReference>
<dbReference type="InterPro" id="IPR050541">
    <property type="entry name" value="LRR_TM_domain-containing"/>
</dbReference>
<evidence type="ECO:0000313" key="4">
    <source>
        <dbReference type="Ensembl" id="ENSLACP00000018214.1"/>
    </source>
</evidence>
<dbReference type="InterPro" id="IPR003591">
    <property type="entry name" value="Leu-rich_rpt_typical-subtyp"/>
</dbReference>
<reference evidence="5" key="1">
    <citation type="submission" date="2011-08" db="EMBL/GenBank/DDBJ databases">
        <title>The draft genome of Latimeria chalumnae.</title>
        <authorList>
            <person name="Di Palma F."/>
            <person name="Alfoldi J."/>
            <person name="Johnson J."/>
            <person name="Berlin A."/>
            <person name="Gnerre S."/>
            <person name="Jaffe D."/>
            <person name="MacCallum I."/>
            <person name="Young S."/>
            <person name="Walker B.J."/>
            <person name="Lander E."/>
            <person name="Lindblad-Toh K."/>
        </authorList>
    </citation>
    <scope>NUCLEOTIDE SEQUENCE [LARGE SCALE GENOMIC DNA]</scope>
    <source>
        <strain evidence="5">Wild caught</strain>
    </source>
</reference>
<organism evidence="4 5">
    <name type="scientific">Latimeria chalumnae</name>
    <name type="common">Coelacanth</name>
    <dbReference type="NCBI Taxonomy" id="7897"/>
    <lineage>
        <taxon>Eukaryota</taxon>
        <taxon>Metazoa</taxon>
        <taxon>Chordata</taxon>
        <taxon>Craniata</taxon>
        <taxon>Vertebrata</taxon>
        <taxon>Euteleostomi</taxon>
        <taxon>Coelacanthiformes</taxon>
        <taxon>Coelacanthidae</taxon>
        <taxon>Latimeria</taxon>
    </lineage>
</organism>
<dbReference type="OMA" id="ERCPLEC"/>
<dbReference type="PANTHER" id="PTHR24369">
    <property type="entry name" value="ANTIGEN BSP, PUTATIVE-RELATED"/>
    <property type="match status" value="1"/>
</dbReference>
<dbReference type="InterPro" id="IPR001611">
    <property type="entry name" value="Leu-rich_rpt"/>
</dbReference>
<dbReference type="Pfam" id="PF13855">
    <property type="entry name" value="LRR_8"/>
    <property type="match status" value="1"/>
</dbReference>
<dbReference type="Proteomes" id="UP000008672">
    <property type="component" value="Unassembled WGS sequence"/>
</dbReference>
<dbReference type="eggNOG" id="KOG0619">
    <property type="taxonomic scope" value="Eukaryota"/>
</dbReference>
<evidence type="ECO:0000256" key="3">
    <source>
        <dbReference type="SAM" id="SignalP"/>
    </source>
</evidence>
<proteinExistence type="predicted"/>
<dbReference type="SMART" id="SM00365">
    <property type="entry name" value="LRR_SD22"/>
    <property type="match status" value="4"/>
</dbReference>
<dbReference type="GO" id="GO:0005886">
    <property type="term" value="C:plasma membrane"/>
    <property type="evidence" value="ECO:0007669"/>
    <property type="project" value="TreeGrafter"/>
</dbReference>
<keyword evidence="2" id="KW-0677">Repeat</keyword>
<dbReference type="SUPFAM" id="SSF52058">
    <property type="entry name" value="L domain-like"/>
    <property type="match status" value="1"/>
</dbReference>
<keyword evidence="1" id="KW-0433">Leucine-rich repeat</keyword>
<dbReference type="SMART" id="SM00369">
    <property type="entry name" value="LRR_TYP"/>
    <property type="match status" value="6"/>
</dbReference>
<dbReference type="AlphaFoldDB" id="H3B8J3"/>
<dbReference type="PANTHER" id="PTHR24369:SF161">
    <property type="entry name" value="LEUCINE-RICH REPEAT-CONTAINING PROTEIN 53"/>
    <property type="match status" value="1"/>
</dbReference>
<sequence length="296" mass="33627">TVIMVSISPIIALFTAVQSCPANCKFCPTDLVDCEQVFSLQEGHGIPVMTKKILLRKGNFTIIPERTFRAFSKLQVLSISDFPLYSLANQSFATDEVSSLEMLDLSNNQLTSCWVEASSLSGLQNLKELTLTNNALTSLKKCWFSDLVKLEKLIISINKITYLPPRLFDNLAQLTQLQVASNQIRYISTDTFYGLYLLRELDLSENTIIFINKDAFNPLHKLEKLYLFKNKLAMLPDISQSTKVLQLNDNLWMCTCDLVHSIRKLKDQIENPDALFCDSPEELQERQILDIEGDIC</sequence>
<evidence type="ECO:0000313" key="5">
    <source>
        <dbReference type="Proteomes" id="UP000008672"/>
    </source>
</evidence>
<dbReference type="Pfam" id="PF00560">
    <property type="entry name" value="LRR_1"/>
    <property type="match status" value="1"/>
</dbReference>
<dbReference type="STRING" id="7897.ENSLACP00000018214"/>
<keyword evidence="5" id="KW-1185">Reference proteome</keyword>
<feature type="signal peptide" evidence="3">
    <location>
        <begin position="1"/>
        <end position="19"/>
    </location>
</feature>
<dbReference type="InterPro" id="IPR032675">
    <property type="entry name" value="LRR_dom_sf"/>
</dbReference>
<name>H3B8J3_LATCH</name>
<dbReference type="GeneTree" id="ENSGT00940000165601"/>
<dbReference type="PROSITE" id="PS51450">
    <property type="entry name" value="LRR"/>
    <property type="match status" value="1"/>
</dbReference>
<feature type="chain" id="PRO_5003580580" description="LRRCT domain-containing protein" evidence="3">
    <location>
        <begin position="20"/>
        <end position="296"/>
    </location>
</feature>
<dbReference type="EMBL" id="AFYH01007902">
    <property type="status" value="NOT_ANNOTATED_CDS"/>
    <property type="molecule type" value="Genomic_DNA"/>
</dbReference>
<reference evidence="4" key="3">
    <citation type="submission" date="2025-09" db="UniProtKB">
        <authorList>
            <consortium name="Ensembl"/>
        </authorList>
    </citation>
    <scope>IDENTIFICATION</scope>
</reference>
<dbReference type="PRINTS" id="PR00019">
    <property type="entry name" value="LEURICHRPT"/>
</dbReference>
<reference evidence="4" key="2">
    <citation type="submission" date="2025-08" db="UniProtKB">
        <authorList>
            <consortium name="Ensembl"/>
        </authorList>
    </citation>
    <scope>IDENTIFICATION</scope>
</reference>
<dbReference type="InParanoid" id="H3B8J3"/>
<evidence type="ECO:0008006" key="6">
    <source>
        <dbReference type="Google" id="ProtNLM"/>
    </source>
</evidence>
<accession>H3B8J3</accession>
<evidence type="ECO:0000256" key="2">
    <source>
        <dbReference type="ARBA" id="ARBA00022737"/>
    </source>
</evidence>
<keyword evidence="3" id="KW-0732">Signal</keyword>